<organism evidence="2 3">
    <name type="scientific">Brachybacterium phenoliresistens</name>
    <dbReference type="NCBI Taxonomy" id="396014"/>
    <lineage>
        <taxon>Bacteria</taxon>
        <taxon>Bacillati</taxon>
        <taxon>Actinomycetota</taxon>
        <taxon>Actinomycetes</taxon>
        <taxon>Micrococcales</taxon>
        <taxon>Dermabacteraceae</taxon>
        <taxon>Brachybacterium</taxon>
    </lineage>
</organism>
<proteinExistence type="predicted"/>
<evidence type="ECO:0000313" key="3">
    <source>
        <dbReference type="Proteomes" id="UP000023067"/>
    </source>
</evidence>
<accession>Z9JT56</accession>
<dbReference type="EMBL" id="JDYK01000010">
    <property type="protein sequence ID" value="EWS80981.1"/>
    <property type="molecule type" value="Genomic_DNA"/>
</dbReference>
<dbReference type="AlphaFoldDB" id="Z9JT56"/>
<dbReference type="InterPro" id="IPR036514">
    <property type="entry name" value="SGNH_hydro_sf"/>
</dbReference>
<dbReference type="HOGENOM" id="CLU_899160_0_0_11"/>
<keyword evidence="3" id="KW-1185">Reference proteome</keyword>
<evidence type="ECO:0008006" key="4">
    <source>
        <dbReference type="Google" id="ProtNLM"/>
    </source>
</evidence>
<feature type="compositionally biased region" description="Polar residues" evidence="1">
    <location>
        <begin position="13"/>
        <end position="22"/>
    </location>
</feature>
<dbReference type="STRING" id="396014.BF93_01050"/>
<dbReference type="PATRIC" id="fig|396014.3.peg.2249"/>
<dbReference type="Gene3D" id="3.40.50.1110">
    <property type="entry name" value="SGNH hydrolase"/>
    <property type="match status" value="1"/>
</dbReference>
<feature type="region of interest" description="Disordered" evidence="1">
    <location>
        <begin position="1"/>
        <end position="22"/>
    </location>
</feature>
<dbReference type="eggNOG" id="ENOG502ZU39">
    <property type="taxonomic scope" value="Bacteria"/>
</dbReference>
<evidence type="ECO:0000313" key="2">
    <source>
        <dbReference type="EMBL" id="EWS80981.1"/>
    </source>
</evidence>
<dbReference type="SUPFAM" id="SSF52266">
    <property type="entry name" value="SGNH hydrolase"/>
    <property type="match status" value="1"/>
</dbReference>
<dbReference type="RefSeq" id="WP_084148489.1">
    <property type="nucleotide sequence ID" value="NZ_KK069995.1"/>
</dbReference>
<protein>
    <recommendedName>
        <fullName evidence="4">SGNH hydrolase-type esterase domain-containing protein</fullName>
    </recommendedName>
</protein>
<gene>
    <name evidence="2" type="ORF">BF93_01050</name>
</gene>
<comment type="caution">
    <text evidence="2">The sequence shown here is derived from an EMBL/GenBank/DDBJ whole genome shotgun (WGS) entry which is preliminary data.</text>
</comment>
<name>Z9JT56_9MICO</name>
<dbReference type="Proteomes" id="UP000023067">
    <property type="component" value="Unassembled WGS sequence"/>
</dbReference>
<reference evidence="2 3" key="1">
    <citation type="submission" date="2014-02" db="EMBL/GenBank/DDBJ databases">
        <title>Genome sequence of Brachybacterium phenoliresistens strain W13A50.</title>
        <authorList>
            <person name="Wang X."/>
        </authorList>
    </citation>
    <scope>NUCLEOTIDE SEQUENCE [LARGE SCALE GENOMIC DNA]</scope>
    <source>
        <strain evidence="2 3">W13A50</strain>
    </source>
</reference>
<sequence length="309" mass="32035">MPPNPAGPVPSEGGTSIGTSAASDFFSLPRDTRALTCWGSSSMAFGRADEGTPLTARLSDRLALALAPAPVANHAVGATLSIHSLLQRGLETPTATPASSGAGTVRIALDPEIPPRAGIEFPADIAGVAGRVTCSASAWSFTPEDPAAATPTGILTSHLGAESAGSRHLLWIGKNNIRDVQGVLAHTQAMWDAADSPAEDTLVLGQWPTPSDPHGSDTGDALRAVNAEQASRYGDRFLDIAGALADPEALSRGPVAALRLMEQGGTHDAIAQGIAPPELMGSDDIHLNGWGNLFVLDLLLQRMKELRWL</sequence>
<evidence type="ECO:0000256" key="1">
    <source>
        <dbReference type="SAM" id="MobiDB-lite"/>
    </source>
</evidence>